<dbReference type="InterPro" id="IPR037066">
    <property type="entry name" value="Plug_dom_sf"/>
</dbReference>
<dbReference type="SUPFAM" id="SSF48452">
    <property type="entry name" value="TPR-like"/>
    <property type="match status" value="1"/>
</dbReference>
<keyword evidence="3" id="KW-0645">Protease</keyword>
<feature type="domain" description="DUF2135" evidence="2">
    <location>
        <begin position="666"/>
        <end position="708"/>
    </location>
</feature>
<name>A0A9X2CNU0_9FLAO</name>
<dbReference type="Gene3D" id="2.170.130.10">
    <property type="entry name" value="TonB-dependent receptor, plug domain"/>
    <property type="match status" value="1"/>
</dbReference>
<evidence type="ECO:0000259" key="2">
    <source>
        <dbReference type="Pfam" id="PF09906"/>
    </source>
</evidence>
<dbReference type="SUPFAM" id="SSF49464">
    <property type="entry name" value="Carboxypeptidase regulatory domain-like"/>
    <property type="match status" value="1"/>
</dbReference>
<keyword evidence="4" id="KW-1185">Reference proteome</keyword>
<organism evidence="3 4">
    <name type="scientific">Zunongwangia pacifica</name>
    <dbReference type="NCBI Taxonomy" id="2911062"/>
    <lineage>
        <taxon>Bacteria</taxon>
        <taxon>Pseudomonadati</taxon>
        <taxon>Bacteroidota</taxon>
        <taxon>Flavobacteriia</taxon>
        <taxon>Flavobacteriales</taxon>
        <taxon>Flavobacteriaceae</taxon>
        <taxon>Zunongwangia</taxon>
    </lineage>
</organism>
<dbReference type="Proteomes" id="UP001139521">
    <property type="component" value="Unassembled WGS sequence"/>
</dbReference>
<evidence type="ECO:0000256" key="1">
    <source>
        <dbReference type="SAM" id="MobiDB-lite"/>
    </source>
</evidence>
<dbReference type="AlphaFoldDB" id="A0A9X2CNU0"/>
<dbReference type="EMBL" id="JAKHSK010000003">
    <property type="protein sequence ID" value="MCL6217232.1"/>
    <property type="molecule type" value="Genomic_DNA"/>
</dbReference>
<dbReference type="Pfam" id="PF09906">
    <property type="entry name" value="DUF2135"/>
    <property type="match status" value="1"/>
</dbReference>
<reference evidence="3" key="1">
    <citation type="submission" date="2022-01" db="EMBL/GenBank/DDBJ databases">
        <title>Genome sequencing of Zunongwangia sp. M21534 genome.</title>
        <authorList>
            <person name="Chen Y."/>
            <person name="Dong C."/>
            <person name="Shao Z."/>
        </authorList>
    </citation>
    <scope>NUCLEOTIDE SEQUENCE</scope>
    <source>
        <strain evidence="3">MCCC M21534</strain>
    </source>
</reference>
<sequence>MKNQPLLFLGVTSQDSSLEIYPRDKQIIDKDFTLTGKGFENTTITLKFGYGNEVVKSIMINPVDAIDVRDWGIDKKWAYQKIDFLNAQNEDFKEEIVAVSEDYQVLSDDTSLLVLDRLEDYIEYEITPPDEMLEEYQDAMRRKKSSLANHQNRLIAKRLILIDGYNDIQKWYGNTHKIDISKDTISQRIKDPATSVVDSNEETSGGEPTSNSGEYIPGDENSNHLVKGNVKAAGDDLDLPGVYVIIKGTSNGVQTDFDGNYQIYVDEGETLSFSYIGFKTQEVVATGDVINIVLEEDTSSLDEVVVMGYSTESSYETTSAVTALQGRTAGIQVMEDDENVINVRGVSSLSGETPIYIVNGKVVNEMPNLNPEDIQESYNLTPNDGIKLYGARAAGGVVVIKTKDISEKESAEIAELEQKIENELELKNWTPNSEYIRKLKRTGSAEEAYQLYLELREAHKNIPSFYMDVADYFLSQHEDETAFKIISNIAEIELDNYELSRALAYKLEAEGKTKMAEYIYTKVLELRPEDIQSYRDLALIKIENGHFQEALELLYKIVSGELIEKDVERRFSGIEDIAFIEMNNLIALHKNNLDLSKIDEKFISPMQMDLRVVVDWNHNDTDIDLWVIDPKGEKCWYQNKRTKIGGKLSDDMTEGFGPESFKLKEAIAGKYEMYIDYYSDNVQKISGPTFLKVTVFRNYGTKNQDKTLKIYRLENQDDELKVGEINF</sequence>
<keyword evidence="3" id="KW-0121">Carboxypeptidase</keyword>
<protein>
    <submittedName>
        <fullName evidence="3">Carboxypeptidase-like regulatory domain-containing protein</fullName>
    </submittedName>
</protein>
<dbReference type="InterPro" id="IPR019220">
    <property type="entry name" value="DUF2135"/>
</dbReference>
<feature type="region of interest" description="Disordered" evidence="1">
    <location>
        <begin position="190"/>
        <end position="223"/>
    </location>
</feature>
<dbReference type="GO" id="GO:0004180">
    <property type="term" value="F:carboxypeptidase activity"/>
    <property type="evidence" value="ECO:0007669"/>
    <property type="project" value="UniProtKB-KW"/>
</dbReference>
<dbReference type="InterPro" id="IPR011990">
    <property type="entry name" value="TPR-like_helical_dom_sf"/>
</dbReference>
<dbReference type="Gene3D" id="2.60.40.1120">
    <property type="entry name" value="Carboxypeptidase-like, regulatory domain"/>
    <property type="match status" value="1"/>
</dbReference>
<dbReference type="RefSeq" id="WP_249600218.1">
    <property type="nucleotide sequence ID" value="NZ_JAKHSK010000003.1"/>
</dbReference>
<dbReference type="InterPro" id="IPR008969">
    <property type="entry name" value="CarboxyPept-like_regulatory"/>
</dbReference>
<keyword evidence="3" id="KW-0378">Hydrolase</keyword>
<accession>A0A9X2CNU0</accession>
<dbReference type="SUPFAM" id="SSF56935">
    <property type="entry name" value="Porins"/>
    <property type="match status" value="1"/>
</dbReference>
<dbReference type="Gene3D" id="1.25.40.10">
    <property type="entry name" value="Tetratricopeptide repeat domain"/>
    <property type="match status" value="1"/>
</dbReference>
<evidence type="ECO:0000313" key="3">
    <source>
        <dbReference type="EMBL" id="MCL6217232.1"/>
    </source>
</evidence>
<proteinExistence type="predicted"/>
<comment type="caution">
    <text evidence="3">The sequence shown here is derived from an EMBL/GenBank/DDBJ whole genome shotgun (WGS) entry which is preliminary data.</text>
</comment>
<evidence type="ECO:0000313" key="4">
    <source>
        <dbReference type="Proteomes" id="UP001139521"/>
    </source>
</evidence>
<dbReference type="Pfam" id="PF13715">
    <property type="entry name" value="CarbopepD_reg_2"/>
    <property type="match status" value="1"/>
</dbReference>
<gene>
    <name evidence="3" type="ORF">L1967_02905</name>
</gene>
<feature type="compositionally biased region" description="Polar residues" evidence="1">
    <location>
        <begin position="196"/>
        <end position="213"/>
    </location>
</feature>